<keyword evidence="1" id="KW-0812">Transmembrane</keyword>
<name>A0A8T4KVQ2_9ARCH</name>
<reference evidence="2" key="2">
    <citation type="submission" date="2021-05" db="EMBL/GenBank/DDBJ databases">
        <title>Protein family content uncovers lineage relationships and bacterial pathway maintenance mechanisms in DPANN archaea.</title>
        <authorList>
            <person name="Castelle C.J."/>
            <person name="Meheust R."/>
            <person name="Jaffe A.L."/>
            <person name="Seitz K."/>
            <person name="Gong X."/>
            <person name="Baker B.J."/>
            <person name="Banfield J.F."/>
        </authorList>
    </citation>
    <scope>NUCLEOTIDE SEQUENCE</scope>
    <source>
        <strain evidence="2">RIFCSPHIGHO2_01_FULL_AR10_44_11</strain>
    </source>
</reference>
<reference evidence="2" key="1">
    <citation type="submission" date="2021-03" db="EMBL/GenBank/DDBJ databases">
        <authorList>
            <person name="Jaffe A."/>
        </authorList>
    </citation>
    <scope>NUCLEOTIDE SEQUENCE</scope>
    <source>
        <strain evidence="2">RIFCSPHIGHO2_01_FULL_AR10_44_11</strain>
    </source>
</reference>
<gene>
    <name evidence="2" type="ORF">J4415_01115</name>
</gene>
<dbReference type="AlphaFoldDB" id="A0A8T4KVQ2"/>
<comment type="caution">
    <text evidence="2">The sequence shown here is derived from an EMBL/GenBank/DDBJ whole genome shotgun (WGS) entry which is preliminary data.</text>
</comment>
<evidence type="ECO:0000256" key="1">
    <source>
        <dbReference type="SAM" id="Phobius"/>
    </source>
</evidence>
<keyword evidence="1" id="KW-0472">Membrane</keyword>
<proteinExistence type="predicted"/>
<evidence type="ECO:0000313" key="2">
    <source>
        <dbReference type="EMBL" id="MBS3057209.1"/>
    </source>
</evidence>
<accession>A0A8T4KVQ2</accession>
<protein>
    <submittedName>
        <fullName evidence="2">Uncharacterized protein</fullName>
    </submittedName>
</protein>
<organism evidence="2 3">
    <name type="scientific">Candidatus Iainarchaeum sp</name>
    <dbReference type="NCBI Taxonomy" id="3101447"/>
    <lineage>
        <taxon>Archaea</taxon>
        <taxon>Candidatus Iainarchaeota</taxon>
        <taxon>Candidatus Iainarchaeia</taxon>
        <taxon>Candidatus Iainarchaeales</taxon>
        <taxon>Candidatus Iainarchaeaceae</taxon>
        <taxon>Candidatus Iainarchaeum</taxon>
    </lineage>
</organism>
<dbReference type="Proteomes" id="UP000677687">
    <property type="component" value="Unassembled WGS sequence"/>
</dbReference>
<feature type="transmembrane region" description="Helical" evidence="1">
    <location>
        <begin position="20"/>
        <end position="43"/>
    </location>
</feature>
<dbReference type="EMBL" id="JAGVWD010000015">
    <property type="protein sequence ID" value="MBS3057209.1"/>
    <property type="molecule type" value="Genomic_DNA"/>
</dbReference>
<keyword evidence="1" id="KW-1133">Transmembrane helix</keyword>
<sequence length="155" mass="16832">MGLYDKKFGFNFAFDARMLRWPAIIIAVVLVIALLAIAVNSLVQQKAIELQYTNNPLDLSSAKNALLGIKITNITEQDANGVIINVKAADAESIIIYPEESDALTLAKGESRIFTVTIKPNPAKDVLSGDYAISVSAEINKTKFEAKSFLTIKTA</sequence>
<evidence type="ECO:0000313" key="3">
    <source>
        <dbReference type="Proteomes" id="UP000677687"/>
    </source>
</evidence>